<keyword evidence="1" id="KW-0472">Membrane</keyword>
<keyword evidence="1" id="KW-0812">Transmembrane</keyword>
<organism evidence="2">
    <name type="scientific">marine metagenome</name>
    <dbReference type="NCBI Taxonomy" id="408172"/>
    <lineage>
        <taxon>unclassified sequences</taxon>
        <taxon>metagenomes</taxon>
        <taxon>ecological metagenomes</taxon>
    </lineage>
</organism>
<gene>
    <name evidence="2" type="ORF">METZ01_LOCUS16468</name>
</gene>
<evidence type="ECO:0000313" key="2">
    <source>
        <dbReference type="EMBL" id="SUZ63614.1"/>
    </source>
</evidence>
<protein>
    <submittedName>
        <fullName evidence="2">Uncharacterized protein</fullName>
    </submittedName>
</protein>
<name>A0A381PAG0_9ZZZZ</name>
<proteinExistence type="predicted"/>
<keyword evidence="1" id="KW-1133">Transmembrane helix</keyword>
<feature type="non-terminal residue" evidence="2">
    <location>
        <position position="1"/>
    </location>
</feature>
<accession>A0A381PAG0</accession>
<sequence>VIFSFRFRGKSQQILALYQNFLDHPGQGLHPKALSRMTGIPMLDVVARMDKTPELFVKLPGRRDGLTRYRLTTTATARAVTEIEQLIEQQVRRESWLYYAFIAMIFLVFLVAVMAIAPAI</sequence>
<reference evidence="2" key="1">
    <citation type="submission" date="2018-05" db="EMBL/GenBank/DDBJ databases">
        <authorList>
            <person name="Lanie J.A."/>
            <person name="Ng W.-L."/>
            <person name="Kazmierczak K.M."/>
            <person name="Andrzejewski T.M."/>
            <person name="Davidsen T.M."/>
            <person name="Wayne K.J."/>
            <person name="Tettelin H."/>
            <person name="Glass J.I."/>
            <person name="Rusch D."/>
            <person name="Podicherti R."/>
            <person name="Tsui H.-C.T."/>
            <person name="Winkler M.E."/>
        </authorList>
    </citation>
    <scope>NUCLEOTIDE SEQUENCE</scope>
</reference>
<dbReference type="EMBL" id="UINC01000920">
    <property type="protein sequence ID" value="SUZ63614.1"/>
    <property type="molecule type" value="Genomic_DNA"/>
</dbReference>
<feature type="transmembrane region" description="Helical" evidence="1">
    <location>
        <begin position="96"/>
        <end position="117"/>
    </location>
</feature>
<evidence type="ECO:0000256" key="1">
    <source>
        <dbReference type="SAM" id="Phobius"/>
    </source>
</evidence>
<dbReference type="AlphaFoldDB" id="A0A381PAG0"/>